<accession>A0A1W1I836</accession>
<dbReference type="STRING" id="1325564.NSJP_2852"/>
<keyword evidence="2" id="KW-0732">Signal</keyword>
<keyword evidence="1" id="KW-0812">Transmembrane</keyword>
<evidence type="ECO:0000256" key="2">
    <source>
        <dbReference type="SAM" id="SignalP"/>
    </source>
</evidence>
<sequence length="132" mass="14375">MNVSNLFSVLLATAYVFSASTGLAGEDLEAEVEALATSAITMKEVIGFVAGFGTTFAAVPDLVVMFKRRSTVGMNPTMAAIMGTFQFVWVYYGFLIASRPVIIWNVVAVVINFIMVGAYYHFLRGERAQAKQ</sequence>
<evidence type="ECO:0008006" key="5">
    <source>
        <dbReference type="Google" id="ProtNLM"/>
    </source>
</evidence>
<keyword evidence="4" id="KW-1185">Reference proteome</keyword>
<gene>
    <name evidence="3" type="ORF">NSJP_2852</name>
</gene>
<evidence type="ECO:0000313" key="3">
    <source>
        <dbReference type="EMBL" id="SLM49019.1"/>
    </source>
</evidence>
<name>A0A1W1I836_9BACT</name>
<feature type="signal peptide" evidence="2">
    <location>
        <begin position="1"/>
        <end position="24"/>
    </location>
</feature>
<dbReference type="EMBL" id="LT828648">
    <property type="protein sequence ID" value="SLM49019.1"/>
    <property type="molecule type" value="Genomic_DNA"/>
</dbReference>
<dbReference type="Proteomes" id="UP000192042">
    <property type="component" value="Chromosome I"/>
</dbReference>
<protein>
    <recommendedName>
        <fullName evidence="5">MtN3 and saliva related transmembrane protein</fullName>
    </recommendedName>
</protein>
<keyword evidence="1" id="KW-0472">Membrane</keyword>
<dbReference type="KEGG" id="nja:NSJP_2852"/>
<reference evidence="3 4" key="1">
    <citation type="submission" date="2017-03" db="EMBL/GenBank/DDBJ databases">
        <authorList>
            <person name="Afonso C.L."/>
            <person name="Miller P.J."/>
            <person name="Scott M.A."/>
            <person name="Spackman E."/>
            <person name="Goraichik I."/>
            <person name="Dimitrov K.M."/>
            <person name="Suarez D.L."/>
            <person name="Swayne D.E."/>
        </authorList>
    </citation>
    <scope>NUCLEOTIDE SEQUENCE [LARGE SCALE GENOMIC DNA]</scope>
    <source>
        <strain evidence="3">Genome sequencing of Nitrospira japonica strain NJ11</strain>
    </source>
</reference>
<evidence type="ECO:0000313" key="4">
    <source>
        <dbReference type="Proteomes" id="UP000192042"/>
    </source>
</evidence>
<dbReference type="GO" id="GO:0016020">
    <property type="term" value="C:membrane"/>
    <property type="evidence" value="ECO:0007669"/>
    <property type="project" value="InterPro"/>
</dbReference>
<feature type="transmembrane region" description="Helical" evidence="1">
    <location>
        <begin position="48"/>
        <end position="66"/>
    </location>
</feature>
<keyword evidence="1" id="KW-1133">Transmembrane helix</keyword>
<dbReference type="Pfam" id="PF03083">
    <property type="entry name" value="MtN3_slv"/>
    <property type="match status" value="1"/>
</dbReference>
<dbReference type="AlphaFoldDB" id="A0A1W1I836"/>
<organism evidence="3 4">
    <name type="scientific">Nitrospira japonica</name>
    <dbReference type="NCBI Taxonomy" id="1325564"/>
    <lineage>
        <taxon>Bacteria</taxon>
        <taxon>Pseudomonadati</taxon>
        <taxon>Nitrospirota</taxon>
        <taxon>Nitrospiria</taxon>
        <taxon>Nitrospirales</taxon>
        <taxon>Nitrospiraceae</taxon>
        <taxon>Nitrospira</taxon>
    </lineage>
</organism>
<dbReference type="Gene3D" id="1.20.1280.290">
    <property type="match status" value="1"/>
</dbReference>
<dbReference type="InterPro" id="IPR004316">
    <property type="entry name" value="SWEET_rpt"/>
</dbReference>
<evidence type="ECO:0000256" key="1">
    <source>
        <dbReference type="SAM" id="Phobius"/>
    </source>
</evidence>
<dbReference type="RefSeq" id="WP_172834334.1">
    <property type="nucleotide sequence ID" value="NZ_LT828648.1"/>
</dbReference>
<feature type="transmembrane region" description="Helical" evidence="1">
    <location>
        <begin position="102"/>
        <end position="122"/>
    </location>
</feature>
<proteinExistence type="predicted"/>
<feature type="chain" id="PRO_5012664278" description="MtN3 and saliva related transmembrane protein" evidence="2">
    <location>
        <begin position="25"/>
        <end position="132"/>
    </location>
</feature>
<feature type="transmembrane region" description="Helical" evidence="1">
    <location>
        <begin position="78"/>
        <end position="96"/>
    </location>
</feature>